<dbReference type="InterPro" id="IPR005123">
    <property type="entry name" value="Oxoglu/Fe-dep_dioxygenase_dom"/>
</dbReference>
<dbReference type="HOGENOM" id="CLU_010119_6_1_1"/>
<feature type="domain" description="Fe2OG dioxygenase" evidence="2">
    <location>
        <begin position="180"/>
        <end position="293"/>
    </location>
</feature>
<dbReference type="SUPFAM" id="SSF51197">
    <property type="entry name" value="Clavaminate synthase-like"/>
    <property type="match status" value="1"/>
</dbReference>
<dbReference type="InterPro" id="IPR044861">
    <property type="entry name" value="IPNS-like_FE2OG_OXY"/>
</dbReference>
<name>W6MHR1_9ASCO</name>
<dbReference type="GeneID" id="34519258"/>
<organism evidence="3 4">
    <name type="scientific">Kuraishia capsulata CBS 1993</name>
    <dbReference type="NCBI Taxonomy" id="1382522"/>
    <lineage>
        <taxon>Eukaryota</taxon>
        <taxon>Fungi</taxon>
        <taxon>Dikarya</taxon>
        <taxon>Ascomycota</taxon>
        <taxon>Saccharomycotina</taxon>
        <taxon>Pichiomycetes</taxon>
        <taxon>Pichiales</taxon>
        <taxon>Pichiaceae</taxon>
        <taxon>Kuraishia</taxon>
    </lineage>
</organism>
<keyword evidence="4" id="KW-1185">Reference proteome</keyword>
<keyword evidence="1" id="KW-0479">Metal-binding</keyword>
<dbReference type="InterPro" id="IPR026992">
    <property type="entry name" value="DIOX_N"/>
</dbReference>
<dbReference type="STRING" id="1382522.W6MHR1"/>
<dbReference type="Proteomes" id="UP000019384">
    <property type="component" value="Unassembled WGS sequence"/>
</dbReference>
<reference evidence="3" key="2">
    <citation type="submission" date="2014-02" db="EMBL/GenBank/DDBJ databases">
        <title>Complete DNA sequence of /Kuraishia capsulata/ illustrates novel genomic features among budding yeasts (/Saccharomycotina/).</title>
        <authorList>
            <person name="Morales L."/>
            <person name="Noel B."/>
            <person name="Porcel B."/>
            <person name="Marcet-Houben M."/>
            <person name="Hullo M-F."/>
            <person name="Sacerdot C."/>
            <person name="Tekaia F."/>
            <person name="Leh-Louis V."/>
            <person name="Despons L."/>
            <person name="Khanna V."/>
            <person name="Aury J-M."/>
            <person name="Barbe V."/>
            <person name="Couloux A."/>
            <person name="Labadie K."/>
            <person name="Pelletier E."/>
            <person name="Souciet J-L."/>
            <person name="Boekhout T."/>
            <person name="Gabaldon T."/>
            <person name="Wincker P."/>
            <person name="Dujon B."/>
        </authorList>
    </citation>
    <scope>NUCLEOTIDE SEQUENCE</scope>
    <source>
        <strain evidence="3">CBS 1993</strain>
    </source>
</reference>
<dbReference type="GO" id="GO:0046872">
    <property type="term" value="F:metal ion binding"/>
    <property type="evidence" value="ECO:0007669"/>
    <property type="project" value="UniProtKB-KW"/>
</dbReference>
<dbReference type="EMBL" id="HG793126">
    <property type="protein sequence ID" value="CDK25859.1"/>
    <property type="molecule type" value="Genomic_DNA"/>
</dbReference>
<dbReference type="InterPro" id="IPR027443">
    <property type="entry name" value="IPNS-like_sf"/>
</dbReference>
<dbReference type="AlphaFoldDB" id="W6MHR1"/>
<dbReference type="Pfam" id="PF03171">
    <property type="entry name" value="2OG-FeII_Oxy"/>
    <property type="match status" value="1"/>
</dbReference>
<reference evidence="3" key="1">
    <citation type="submission" date="2013-12" db="EMBL/GenBank/DDBJ databases">
        <authorList>
            <person name="Genoscope - CEA"/>
        </authorList>
    </citation>
    <scope>NUCLEOTIDE SEQUENCE</scope>
    <source>
        <strain evidence="3">CBS 1993</strain>
    </source>
</reference>
<evidence type="ECO:0000259" key="2">
    <source>
        <dbReference type="PROSITE" id="PS51471"/>
    </source>
</evidence>
<dbReference type="InterPro" id="IPR050231">
    <property type="entry name" value="Iron_ascorbate_oxido_reductase"/>
</dbReference>
<comment type="similarity">
    <text evidence="1">Belongs to the iron/ascorbate-dependent oxidoreductase family.</text>
</comment>
<dbReference type="Gene3D" id="2.60.120.330">
    <property type="entry name" value="B-lactam Antibiotic, Isopenicillin N Synthase, Chain"/>
    <property type="match status" value="1"/>
</dbReference>
<accession>W6MHR1</accession>
<protein>
    <recommendedName>
        <fullName evidence="2">Fe2OG dioxygenase domain-containing protein</fullName>
    </recommendedName>
</protein>
<evidence type="ECO:0000313" key="4">
    <source>
        <dbReference type="Proteomes" id="UP000019384"/>
    </source>
</evidence>
<dbReference type="GO" id="GO:0016491">
    <property type="term" value="F:oxidoreductase activity"/>
    <property type="evidence" value="ECO:0007669"/>
    <property type="project" value="UniProtKB-KW"/>
</dbReference>
<dbReference type="OrthoDB" id="288590at2759"/>
<evidence type="ECO:0000256" key="1">
    <source>
        <dbReference type="RuleBase" id="RU003682"/>
    </source>
</evidence>
<keyword evidence="1" id="KW-0408">Iron</keyword>
<dbReference type="GO" id="GO:0044283">
    <property type="term" value="P:small molecule biosynthetic process"/>
    <property type="evidence" value="ECO:0007669"/>
    <property type="project" value="UniProtKB-ARBA"/>
</dbReference>
<gene>
    <name evidence="3" type="ORF">KUCA_T00001830001</name>
</gene>
<evidence type="ECO:0000313" key="3">
    <source>
        <dbReference type="EMBL" id="CDK25859.1"/>
    </source>
</evidence>
<proteinExistence type="inferred from homology"/>
<dbReference type="RefSeq" id="XP_022457870.1">
    <property type="nucleotide sequence ID" value="XM_022604050.1"/>
</dbReference>
<dbReference type="PRINTS" id="PR00682">
    <property type="entry name" value="IPNSYNTHASE"/>
</dbReference>
<dbReference type="PROSITE" id="PS51471">
    <property type="entry name" value="FE2OG_OXY"/>
    <property type="match status" value="1"/>
</dbReference>
<sequence>MVKTIESTVPIIDFGKFLNGSEAERKLIAGDMVKVMREVGFMYLVNHGIAQELINEMFAWSARFFALDENNKNWCRHPEDGAHHRGWSHVGKEKVSQMVFDRDLVKQLRRQPDVKESFDLGNENGYYSNIWPHDEDIPGFREFCNGFFACEDHTAKQLLRAIALGLGLDEEYLLNFHKTSDNQLRLLHYPPTETLALQTGEKERIAAHTDFGTMTMLLQDSCGGLEVEDPHIPGLFIPAPYIPGSIILNTGDFLMRWSNDVLKSTLHRVRAPPIDSKTGLAQRRYSIPYFVGADKDVVVDCLPSCHSALNPKKYESISSREYIAMRLRATY</sequence>
<dbReference type="PANTHER" id="PTHR47990">
    <property type="entry name" value="2-OXOGLUTARATE (2OG) AND FE(II)-DEPENDENT OXYGENASE SUPERFAMILY PROTEIN-RELATED"/>
    <property type="match status" value="1"/>
</dbReference>
<dbReference type="Pfam" id="PF14226">
    <property type="entry name" value="DIOX_N"/>
    <property type="match status" value="1"/>
</dbReference>
<keyword evidence="1" id="KW-0560">Oxidoreductase</keyword>